<dbReference type="CDD" id="cd02163">
    <property type="entry name" value="PPAT"/>
    <property type="match status" value="1"/>
</dbReference>
<evidence type="ECO:0000256" key="4">
    <source>
        <dbReference type="ARBA" id="ARBA00022741"/>
    </source>
</evidence>
<accession>A0A538SGH9</accession>
<dbReference type="Gene3D" id="3.40.50.620">
    <property type="entry name" value="HUPs"/>
    <property type="match status" value="1"/>
</dbReference>
<evidence type="ECO:0000256" key="8">
    <source>
        <dbReference type="ARBA" id="ARBA00029346"/>
    </source>
</evidence>
<feature type="binding site" evidence="9">
    <location>
        <begin position="91"/>
        <end position="93"/>
    </location>
    <ligand>
        <name>ATP</name>
        <dbReference type="ChEBI" id="CHEBI:30616"/>
    </ligand>
</feature>
<comment type="cofactor">
    <cofactor evidence="9">
        <name>Mg(2+)</name>
        <dbReference type="ChEBI" id="CHEBI:18420"/>
    </cofactor>
</comment>
<gene>
    <name evidence="9 12" type="primary">coaD</name>
    <name evidence="12" type="ORF">E6K73_07770</name>
</gene>
<evidence type="ECO:0000256" key="10">
    <source>
        <dbReference type="SAM" id="MobiDB-lite"/>
    </source>
</evidence>
<dbReference type="InterPro" id="IPR001980">
    <property type="entry name" value="PPAT"/>
</dbReference>
<dbReference type="SUPFAM" id="SSF52374">
    <property type="entry name" value="Nucleotidylyl transferase"/>
    <property type="match status" value="1"/>
</dbReference>
<organism evidence="12 13">
    <name type="scientific">Eiseniibacteriota bacterium</name>
    <dbReference type="NCBI Taxonomy" id="2212470"/>
    <lineage>
        <taxon>Bacteria</taxon>
        <taxon>Candidatus Eiseniibacteriota</taxon>
    </lineage>
</organism>
<dbReference type="UniPathway" id="UPA00241">
    <property type="reaction ID" value="UER00355"/>
</dbReference>
<protein>
    <recommendedName>
        <fullName evidence="9">Phosphopantetheine adenylyltransferase</fullName>
        <ecNumber evidence="9">2.7.7.3</ecNumber>
    </recommendedName>
    <alternativeName>
        <fullName evidence="9">Dephospho-CoA pyrophosphorylase</fullName>
    </alternativeName>
    <alternativeName>
        <fullName evidence="9">Pantetheine-phosphate adenylyltransferase</fullName>
        <shortName evidence="9">PPAT</shortName>
    </alternativeName>
</protein>
<keyword evidence="5 9" id="KW-0067">ATP-binding</keyword>
<evidence type="ECO:0000256" key="9">
    <source>
        <dbReference type="HAMAP-Rule" id="MF_00151"/>
    </source>
</evidence>
<dbReference type="PANTHER" id="PTHR21342:SF1">
    <property type="entry name" value="PHOSPHOPANTETHEINE ADENYLYLTRANSFERASE"/>
    <property type="match status" value="1"/>
</dbReference>
<comment type="caution">
    <text evidence="12">The sequence shown here is derived from an EMBL/GenBank/DDBJ whole genome shotgun (WGS) entry which is preliminary data.</text>
</comment>
<dbReference type="GO" id="GO:0004595">
    <property type="term" value="F:pantetheine-phosphate adenylyltransferase activity"/>
    <property type="evidence" value="ECO:0007669"/>
    <property type="project" value="UniProtKB-UniRule"/>
</dbReference>
<feature type="binding site" evidence="9">
    <location>
        <position position="20"/>
    </location>
    <ligand>
        <name>ATP</name>
        <dbReference type="ChEBI" id="CHEBI:30616"/>
    </ligand>
</feature>
<comment type="pathway">
    <text evidence="9">Cofactor biosynthesis; coenzyme A biosynthesis; CoA from (R)-pantothenate: step 4/5.</text>
</comment>
<feature type="binding site" evidence="9">
    <location>
        <position position="76"/>
    </location>
    <ligand>
        <name>substrate</name>
    </ligand>
</feature>
<dbReference type="PRINTS" id="PR01020">
    <property type="entry name" value="LPSBIOSNTHSS"/>
</dbReference>
<feature type="binding site" evidence="9">
    <location>
        <position position="44"/>
    </location>
    <ligand>
        <name>substrate</name>
    </ligand>
</feature>
<dbReference type="EC" id="2.7.7.3" evidence="9"/>
<feature type="compositionally biased region" description="Low complexity" evidence="10">
    <location>
        <begin position="161"/>
        <end position="192"/>
    </location>
</feature>
<comment type="subunit">
    <text evidence="9">Homohexamer.</text>
</comment>
<keyword evidence="7 9" id="KW-0173">Coenzyme A biosynthesis</keyword>
<dbReference type="HAMAP" id="MF_00151">
    <property type="entry name" value="PPAT_bact"/>
    <property type="match status" value="1"/>
</dbReference>
<evidence type="ECO:0000313" key="13">
    <source>
        <dbReference type="Proteomes" id="UP000320184"/>
    </source>
</evidence>
<dbReference type="InterPro" id="IPR014729">
    <property type="entry name" value="Rossmann-like_a/b/a_fold"/>
</dbReference>
<proteinExistence type="inferred from homology"/>
<feature type="binding site" evidence="9">
    <location>
        <position position="90"/>
    </location>
    <ligand>
        <name>substrate</name>
    </ligand>
</feature>
<comment type="similarity">
    <text evidence="9">Belongs to the bacterial CoaD family.</text>
</comment>
<comment type="subcellular location">
    <subcellularLocation>
        <location evidence="9">Cytoplasm</location>
    </subcellularLocation>
</comment>
<evidence type="ECO:0000256" key="2">
    <source>
        <dbReference type="ARBA" id="ARBA00022679"/>
    </source>
</evidence>
<dbReference type="Pfam" id="PF01467">
    <property type="entry name" value="CTP_transf_like"/>
    <property type="match status" value="1"/>
</dbReference>
<sequence length="192" mass="21085">MTGVRTGVFPGTFDPFTNGHLDLTRRAARLFDRVVVAVAHSPGKGTLFPVGERVEMIRAATRTLRRVEVVEFSDLVVNCARRVGAQVMIRGLRAVSDFEFEFQMALMNRRLSPSLEVAFLMPSQQYTYLNSTLVKEVARLGGSPRGLVPRVVEERLRAEFAPSSPAPARAAASPRAGGAAARRPPAVRGRRR</sequence>
<keyword evidence="2 9" id="KW-0808">Transferase</keyword>
<dbReference type="NCBIfam" id="TIGR00125">
    <property type="entry name" value="cyt_tran_rel"/>
    <property type="match status" value="1"/>
</dbReference>
<comment type="catalytic activity">
    <reaction evidence="8 9">
        <text>(R)-4'-phosphopantetheine + ATP + H(+) = 3'-dephospho-CoA + diphosphate</text>
        <dbReference type="Rhea" id="RHEA:19801"/>
        <dbReference type="ChEBI" id="CHEBI:15378"/>
        <dbReference type="ChEBI" id="CHEBI:30616"/>
        <dbReference type="ChEBI" id="CHEBI:33019"/>
        <dbReference type="ChEBI" id="CHEBI:57328"/>
        <dbReference type="ChEBI" id="CHEBI:61723"/>
        <dbReference type="EC" id="2.7.7.3"/>
    </reaction>
</comment>
<dbReference type="GO" id="GO:0015937">
    <property type="term" value="P:coenzyme A biosynthetic process"/>
    <property type="evidence" value="ECO:0007669"/>
    <property type="project" value="UniProtKB-UniRule"/>
</dbReference>
<dbReference type="PANTHER" id="PTHR21342">
    <property type="entry name" value="PHOSPHOPANTETHEINE ADENYLYLTRANSFERASE"/>
    <property type="match status" value="1"/>
</dbReference>
<reference evidence="12 13" key="1">
    <citation type="journal article" date="2019" name="Nat. Microbiol.">
        <title>Mediterranean grassland soil C-N compound turnover is dependent on rainfall and depth, and is mediated by genomically divergent microorganisms.</title>
        <authorList>
            <person name="Diamond S."/>
            <person name="Andeer P.F."/>
            <person name="Li Z."/>
            <person name="Crits-Christoph A."/>
            <person name="Burstein D."/>
            <person name="Anantharaman K."/>
            <person name="Lane K.R."/>
            <person name="Thomas B.C."/>
            <person name="Pan C."/>
            <person name="Northen T.R."/>
            <person name="Banfield J.F."/>
        </authorList>
    </citation>
    <scope>NUCLEOTIDE SEQUENCE [LARGE SCALE GENOMIC DNA]</scope>
    <source>
        <strain evidence="12">WS_3</strain>
    </source>
</reference>
<evidence type="ECO:0000256" key="6">
    <source>
        <dbReference type="ARBA" id="ARBA00022842"/>
    </source>
</evidence>
<feature type="binding site" evidence="9">
    <location>
        <begin position="126"/>
        <end position="132"/>
    </location>
    <ligand>
        <name>ATP</name>
        <dbReference type="ChEBI" id="CHEBI:30616"/>
    </ligand>
</feature>
<evidence type="ECO:0000256" key="5">
    <source>
        <dbReference type="ARBA" id="ARBA00022840"/>
    </source>
</evidence>
<evidence type="ECO:0000256" key="7">
    <source>
        <dbReference type="ARBA" id="ARBA00022993"/>
    </source>
</evidence>
<feature type="binding site" evidence="9">
    <location>
        <begin position="12"/>
        <end position="13"/>
    </location>
    <ligand>
        <name>ATP</name>
        <dbReference type="ChEBI" id="CHEBI:30616"/>
    </ligand>
</feature>
<evidence type="ECO:0000256" key="3">
    <source>
        <dbReference type="ARBA" id="ARBA00022695"/>
    </source>
</evidence>
<evidence type="ECO:0000256" key="1">
    <source>
        <dbReference type="ARBA" id="ARBA00022490"/>
    </source>
</evidence>
<keyword evidence="4 9" id="KW-0547">Nucleotide-binding</keyword>
<evidence type="ECO:0000259" key="11">
    <source>
        <dbReference type="Pfam" id="PF01467"/>
    </source>
</evidence>
<keyword evidence="6 9" id="KW-0460">Magnesium</keyword>
<feature type="site" description="Transition state stabilizer" evidence="9">
    <location>
        <position position="20"/>
    </location>
</feature>
<comment type="function">
    <text evidence="9">Reversibly transfers an adenylyl group from ATP to 4'-phosphopantetheine, yielding dephospho-CoA (dPCoA) and pyrophosphate.</text>
</comment>
<dbReference type="EMBL" id="VBOT01000098">
    <property type="protein sequence ID" value="TMQ50477.1"/>
    <property type="molecule type" value="Genomic_DNA"/>
</dbReference>
<evidence type="ECO:0000313" key="12">
    <source>
        <dbReference type="EMBL" id="TMQ50477.1"/>
    </source>
</evidence>
<dbReference type="GO" id="GO:0005524">
    <property type="term" value="F:ATP binding"/>
    <property type="evidence" value="ECO:0007669"/>
    <property type="project" value="UniProtKB-KW"/>
</dbReference>
<dbReference type="Proteomes" id="UP000320184">
    <property type="component" value="Unassembled WGS sequence"/>
</dbReference>
<dbReference type="GO" id="GO:0005737">
    <property type="term" value="C:cytoplasm"/>
    <property type="evidence" value="ECO:0007669"/>
    <property type="project" value="UniProtKB-SubCell"/>
</dbReference>
<dbReference type="InterPro" id="IPR004821">
    <property type="entry name" value="Cyt_trans-like"/>
</dbReference>
<feature type="binding site" evidence="9">
    <location>
        <position position="12"/>
    </location>
    <ligand>
        <name>substrate</name>
    </ligand>
</feature>
<feature type="binding site" evidence="9">
    <location>
        <position position="101"/>
    </location>
    <ligand>
        <name>ATP</name>
        <dbReference type="ChEBI" id="CHEBI:30616"/>
    </ligand>
</feature>
<name>A0A538SGH9_UNCEI</name>
<keyword evidence="1 9" id="KW-0963">Cytoplasm</keyword>
<dbReference type="AlphaFoldDB" id="A0A538SGH9"/>
<feature type="domain" description="Cytidyltransferase-like" evidence="11">
    <location>
        <begin position="8"/>
        <end position="136"/>
    </location>
</feature>
<dbReference type="NCBIfam" id="TIGR01510">
    <property type="entry name" value="coaD_prev_kdtB"/>
    <property type="match status" value="1"/>
</dbReference>
<keyword evidence="3 9" id="KW-0548">Nucleotidyltransferase</keyword>
<feature type="region of interest" description="Disordered" evidence="10">
    <location>
        <begin position="160"/>
        <end position="192"/>
    </location>
</feature>